<dbReference type="Proteomes" id="UP000256970">
    <property type="component" value="Unassembled WGS sequence"/>
</dbReference>
<feature type="region of interest" description="Disordered" evidence="1">
    <location>
        <begin position="83"/>
        <end position="110"/>
    </location>
</feature>
<protein>
    <submittedName>
        <fullName evidence="2">Uncharacterized protein</fullName>
    </submittedName>
</protein>
<dbReference type="AlphaFoldDB" id="A0A383VIV0"/>
<accession>A0A383VIV0</accession>
<evidence type="ECO:0000313" key="2">
    <source>
        <dbReference type="EMBL" id="SZX64759.1"/>
    </source>
</evidence>
<organism evidence="2 3">
    <name type="scientific">Tetradesmus obliquus</name>
    <name type="common">Green alga</name>
    <name type="synonym">Acutodesmus obliquus</name>
    <dbReference type="NCBI Taxonomy" id="3088"/>
    <lineage>
        <taxon>Eukaryota</taxon>
        <taxon>Viridiplantae</taxon>
        <taxon>Chlorophyta</taxon>
        <taxon>core chlorophytes</taxon>
        <taxon>Chlorophyceae</taxon>
        <taxon>CS clade</taxon>
        <taxon>Sphaeropleales</taxon>
        <taxon>Scenedesmaceae</taxon>
        <taxon>Tetradesmus</taxon>
    </lineage>
</organism>
<evidence type="ECO:0000256" key="1">
    <source>
        <dbReference type="SAM" id="MobiDB-lite"/>
    </source>
</evidence>
<evidence type="ECO:0000313" key="3">
    <source>
        <dbReference type="Proteomes" id="UP000256970"/>
    </source>
</evidence>
<feature type="compositionally biased region" description="Low complexity" evidence="1">
    <location>
        <begin position="83"/>
        <end position="101"/>
    </location>
</feature>
<keyword evidence="3" id="KW-1185">Reference proteome</keyword>
<proteinExistence type="predicted"/>
<name>A0A383VIV0_TETOB</name>
<gene>
    <name evidence="2" type="ORF">BQ4739_LOCUS5250</name>
</gene>
<reference evidence="2 3" key="1">
    <citation type="submission" date="2016-10" db="EMBL/GenBank/DDBJ databases">
        <authorList>
            <person name="Cai Z."/>
        </authorList>
    </citation>
    <scope>NUCLEOTIDE SEQUENCE [LARGE SCALE GENOMIC DNA]</scope>
</reference>
<sequence>MRRTVLRIKTSAAAAAAAAAAPVKNASKAVHKSLQDSAIAVADVACASVVGIRWQKLSAVTIAPGGGLSDGCTDRQALKESCSSFTPASSSSRRLLRQASQEQQHPKSRT</sequence>
<dbReference type="EMBL" id="FNXT01000454">
    <property type="protein sequence ID" value="SZX64759.1"/>
    <property type="molecule type" value="Genomic_DNA"/>
</dbReference>